<dbReference type="AlphaFoldDB" id="A0A0F6QXR1"/>
<name>A0A0F6QXR1_9CORY</name>
<evidence type="ECO:0000313" key="1">
    <source>
        <dbReference type="EMBL" id="AKE38808.1"/>
    </source>
</evidence>
<dbReference type="RefSeq" id="WP_035105810.1">
    <property type="nucleotide sequence ID" value="NZ_CP011311.1"/>
</dbReference>
<dbReference type="PATRIC" id="fig|161896.4.peg.819"/>
<proteinExistence type="predicted"/>
<dbReference type="OrthoDB" id="4418218at2"/>
<dbReference type="Proteomes" id="UP000033566">
    <property type="component" value="Chromosome"/>
</dbReference>
<protein>
    <submittedName>
        <fullName evidence="1">Uncharacterized protein</fullName>
    </submittedName>
</protein>
<gene>
    <name evidence="1" type="ORF">UL81_04165</name>
</gene>
<sequence length="67" mass="7788">MTSYLIRYQRRTGKLLDLIEFDSLYDATMKRLELDKTNDDPDIEIVAIASESESQLRVSHSRYFSAA</sequence>
<keyword evidence="2" id="KW-1185">Reference proteome</keyword>
<evidence type="ECO:0000313" key="2">
    <source>
        <dbReference type="Proteomes" id="UP000033566"/>
    </source>
</evidence>
<accession>A0A0F6QXR1</accession>
<dbReference type="EMBL" id="CP011311">
    <property type="protein sequence ID" value="AKE38808.1"/>
    <property type="molecule type" value="Genomic_DNA"/>
</dbReference>
<dbReference type="HOGENOM" id="CLU_181434_1_0_11"/>
<reference evidence="1 2" key="1">
    <citation type="journal article" date="2015" name="Genome Announc.">
        <title>Complete Genome Sequence of Corynebacterium camporealensis DSM 44610, Isolated from the Milk of a Manchega Sheep with Subclinical Mastitis.</title>
        <authorList>
            <person name="Ruckert C."/>
            <person name="Albersmeier A."/>
            <person name="Winkler A."/>
            <person name="Tauch A."/>
        </authorList>
    </citation>
    <scope>NUCLEOTIDE SEQUENCE [LARGE SCALE GENOMIC DNA]</scope>
    <source>
        <strain evidence="1 2">DSM 44610</strain>
    </source>
</reference>
<dbReference type="STRING" id="161896.UL81_04165"/>
<organism evidence="1 2">
    <name type="scientific">Corynebacterium camporealensis</name>
    <dbReference type="NCBI Taxonomy" id="161896"/>
    <lineage>
        <taxon>Bacteria</taxon>
        <taxon>Bacillati</taxon>
        <taxon>Actinomycetota</taxon>
        <taxon>Actinomycetes</taxon>
        <taxon>Mycobacteriales</taxon>
        <taxon>Corynebacteriaceae</taxon>
        <taxon>Corynebacterium</taxon>
    </lineage>
</organism>
<dbReference type="KEGG" id="ccj:UL81_04165"/>